<proteinExistence type="predicted"/>
<dbReference type="Gene3D" id="2.60.120.380">
    <property type="match status" value="1"/>
</dbReference>
<dbReference type="AlphaFoldDB" id="A0A839TQQ2"/>
<name>A0A839TQQ2_9BACL</name>
<evidence type="ECO:0008006" key="3">
    <source>
        <dbReference type="Google" id="ProtNLM"/>
    </source>
</evidence>
<reference evidence="1 2" key="1">
    <citation type="submission" date="2020-08" db="EMBL/GenBank/DDBJ databases">
        <title>Genomic Encyclopedia of Type Strains, Phase III (KMG-III): the genomes of soil and plant-associated and newly described type strains.</title>
        <authorList>
            <person name="Whitman W."/>
        </authorList>
    </citation>
    <scope>NUCLEOTIDE SEQUENCE [LARGE SCALE GENOMIC DNA]</scope>
    <source>
        <strain evidence="1 2">CECT 5831</strain>
    </source>
</reference>
<evidence type="ECO:0000313" key="1">
    <source>
        <dbReference type="EMBL" id="MBB3127077.1"/>
    </source>
</evidence>
<comment type="caution">
    <text evidence="1">The sequence shown here is derived from an EMBL/GenBank/DDBJ whole genome shotgun (WGS) entry which is preliminary data.</text>
</comment>
<protein>
    <recommendedName>
        <fullName evidence="3">Peptidase C-terminal archaeal/bacterial domain-containing protein</fullName>
    </recommendedName>
</protein>
<gene>
    <name evidence="1" type="ORF">FHS19_001731</name>
</gene>
<sequence>MLIQATIAPETSESTSNIGDMVVPFAAKMSYTFHDLYPNESIDTDAFTISSTQDIKLTLVQYPVSGSGGTANVRYNLMRNGNIVATLSVNKNYTSTNTTLTFTNAPAGTYYFRIVNQGIPDVDGNGYVN</sequence>
<dbReference type="Proteomes" id="UP000517523">
    <property type="component" value="Unassembled WGS sequence"/>
</dbReference>
<accession>A0A839TQQ2</accession>
<dbReference type="EMBL" id="JACHXJ010000001">
    <property type="protein sequence ID" value="MBB3127077.1"/>
    <property type="molecule type" value="Genomic_DNA"/>
</dbReference>
<evidence type="ECO:0000313" key="2">
    <source>
        <dbReference type="Proteomes" id="UP000517523"/>
    </source>
</evidence>
<organism evidence="1 2">
    <name type="scientific">Paenibacillus rhizosphaerae</name>
    <dbReference type="NCBI Taxonomy" id="297318"/>
    <lineage>
        <taxon>Bacteria</taxon>
        <taxon>Bacillati</taxon>
        <taxon>Bacillota</taxon>
        <taxon>Bacilli</taxon>
        <taxon>Bacillales</taxon>
        <taxon>Paenibacillaceae</taxon>
        <taxon>Paenibacillus</taxon>
    </lineage>
</organism>